<dbReference type="PANTHER" id="PTHR30532">
    <property type="entry name" value="IRON III DICITRATE-BINDING PERIPLASMIC PROTEIN"/>
    <property type="match status" value="1"/>
</dbReference>
<evidence type="ECO:0000259" key="8">
    <source>
        <dbReference type="PROSITE" id="PS50983"/>
    </source>
</evidence>
<dbReference type="EMBL" id="BSKO01000001">
    <property type="protein sequence ID" value="GLO64782.1"/>
    <property type="molecule type" value="Genomic_DNA"/>
</dbReference>
<dbReference type="PROSITE" id="PS51257">
    <property type="entry name" value="PROKAR_LIPOPROTEIN"/>
    <property type="match status" value="1"/>
</dbReference>
<dbReference type="SUPFAM" id="SSF53807">
    <property type="entry name" value="Helical backbone' metal receptor"/>
    <property type="match status" value="1"/>
</dbReference>
<proteinExistence type="inferred from homology"/>
<comment type="caution">
    <text evidence="9">The sequence shown here is derived from an EMBL/GenBank/DDBJ whole genome shotgun (WGS) entry which is preliminary data.</text>
</comment>
<dbReference type="PROSITE" id="PS50983">
    <property type="entry name" value="FE_B12_PBP"/>
    <property type="match status" value="1"/>
</dbReference>
<feature type="coiled-coil region" evidence="5">
    <location>
        <begin position="170"/>
        <end position="197"/>
    </location>
</feature>
<evidence type="ECO:0000256" key="7">
    <source>
        <dbReference type="SAM" id="SignalP"/>
    </source>
</evidence>
<evidence type="ECO:0000313" key="9">
    <source>
        <dbReference type="EMBL" id="GLO64782.1"/>
    </source>
</evidence>
<feature type="chain" id="PRO_5046933456" evidence="7">
    <location>
        <begin position="24"/>
        <end position="321"/>
    </location>
</feature>
<dbReference type="Pfam" id="PF01497">
    <property type="entry name" value="Peripla_BP_2"/>
    <property type="match status" value="1"/>
</dbReference>
<sequence length="321" mass="36361">MYNYLSKNRLYAVLFIAIVLLLAACGSDDNNDATDNDSDSNTEENTEQTVDSEMGEVTIPANPEKILAPYHEDTLLALGITPTAKWAIGESVQNYLEEELQDIETIEWTMPLEQVLSYEPDLIILENSFDSYEGTYEDYSAIAPTYVMSQEETSDWQVQLSRFGELLGKEDEAEQAIADYETKVEEANTELEDILEDESVAFMWVVGGQYFLFEENRHAANMVYSELGVEVPQLVKDLGETEATWDPISLEKLSELDADHVVILGLEDDEGIETLNNSNVWQNTKAVQNDQVYHIEDQSNWTNSGIKAYEQTIDELINIFK</sequence>
<evidence type="ECO:0000256" key="2">
    <source>
        <dbReference type="ARBA" id="ARBA00008814"/>
    </source>
</evidence>
<gene>
    <name evidence="9" type="ORF">MACH08_05660</name>
</gene>
<keyword evidence="5" id="KW-0175">Coiled coil</keyword>
<dbReference type="InterPro" id="IPR002491">
    <property type="entry name" value="ABC_transptr_periplasmic_BD"/>
</dbReference>
<name>A0ABQ5TJW8_9BACI</name>
<feature type="signal peptide" evidence="7">
    <location>
        <begin position="1"/>
        <end position="23"/>
    </location>
</feature>
<keyword evidence="4 7" id="KW-0732">Signal</keyword>
<comment type="similarity">
    <text evidence="2">Belongs to the bacterial solute-binding protein 8 family.</text>
</comment>
<dbReference type="PANTHER" id="PTHR30532:SF1">
    <property type="entry name" value="IRON(3+)-HYDROXAMATE-BINDING PROTEIN FHUD"/>
    <property type="match status" value="1"/>
</dbReference>
<evidence type="ECO:0000256" key="5">
    <source>
        <dbReference type="SAM" id="Coils"/>
    </source>
</evidence>
<evidence type="ECO:0000256" key="4">
    <source>
        <dbReference type="ARBA" id="ARBA00022729"/>
    </source>
</evidence>
<comment type="subcellular location">
    <subcellularLocation>
        <location evidence="1">Cell membrane</location>
        <topology evidence="1">Lipid-anchor</topology>
    </subcellularLocation>
</comment>
<evidence type="ECO:0000313" key="10">
    <source>
        <dbReference type="Proteomes" id="UP001275436"/>
    </source>
</evidence>
<evidence type="ECO:0000256" key="1">
    <source>
        <dbReference type="ARBA" id="ARBA00004193"/>
    </source>
</evidence>
<evidence type="ECO:0000256" key="6">
    <source>
        <dbReference type="SAM" id="MobiDB-lite"/>
    </source>
</evidence>
<dbReference type="InterPro" id="IPR051313">
    <property type="entry name" value="Bact_iron-sidero_bind"/>
</dbReference>
<dbReference type="CDD" id="cd01138">
    <property type="entry name" value="FeuA"/>
    <property type="match status" value="1"/>
</dbReference>
<dbReference type="Gene3D" id="3.40.50.1980">
    <property type="entry name" value="Nitrogenase molybdenum iron protein domain"/>
    <property type="match status" value="2"/>
</dbReference>
<feature type="region of interest" description="Disordered" evidence="6">
    <location>
        <begin position="31"/>
        <end position="57"/>
    </location>
</feature>
<keyword evidence="3" id="KW-0813">Transport</keyword>
<dbReference type="Proteomes" id="UP001275436">
    <property type="component" value="Unassembled WGS sequence"/>
</dbReference>
<accession>A0ABQ5TJW8</accession>
<feature type="compositionally biased region" description="Acidic residues" evidence="6">
    <location>
        <begin position="31"/>
        <end position="46"/>
    </location>
</feature>
<protein>
    <submittedName>
        <fullName evidence="9">Ferrichrome ABC transporter substrate-binding protein</fullName>
    </submittedName>
</protein>
<feature type="domain" description="Fe/B12 periplasmic-binding" evidence="8">
    <location>
        <begin position="63"/>
        <end position="321"/>
    </location>
</feature>
<reference evidence="9 10" key="1">
    <citation type="submission" date="2023-02" db="EMBL/GenBank/DDBJ databases">
        <title>Oceanobacillus kimchii IFOP_LL358 isolated form Alexandrium catenella lab strain.</title>
        <authorList>
            <person name="Gajardo G."/>
            <person name="Ueki S."/>
            <person name="Maruyama F."/>
        </authorList>
    </citation>
    <scope>NUCLEOTIDE SEQUENCE [LARGE SCALE GENOMIC DNA]</scope>
    <source>
        <strain evidence="9 10">IFOP_LL358</strain>
    </source>
</reference>
<organism evidence="9 10">
    <name type="scientific">Oceanobacillus kimchii</name>
    <dbReference type="NCBI Taxonomy" id="746691"/>
    <lineage>
        <taxon>Bacteria</taxon>
        <taxon>Bacillati</taxon>
        <taxon>Bacillota</taxon>
        <taxon>Bacilli</taxon>
        <taxon>Bacillales</taxon>
        <taxon>Bacillaceae</taxon>
        <taxon>Oceanobacillus</taxon>
    </lineage>
</organism>
<evidence type="ECO:0000256" key="3">
    <source>
        <dbReference type="ARBA" id="ARBA00022448"/>
    </source>
</evidence>
<keyword evidence="10" id="KW-1185">Reference proteome</keyword>
<dbReference type="RefSeq" id="WP_317957691.1">
    <property type="nucleotide sequence ID" value="NZ_BSKO01000001.1"/>
</dbReference>